<accession>A0AAE4HRZ0</accession>
<dbReference type="RefSeq" id="WP_029487319.1">
    <property type="nucleotide sequence ID" value="NZ_BTSO01000006.1"/>
</dbReference>
<keyword evidence="1" id="KW-1133">Transmembrane helix</keyword>
<evidence type="ECO:0000313" key="2">
    <source>
        <dbReference type="EMBL" id="MDT2691021.1"/>
    </source>
</evidence>
<keyword evidence="1" id="KW-0812">Transmembrane</keyword>
<evidence type="ECO:0000313" key="3">
    <source>
        <dbReference type="Proteomes" id="UP001183682"/>
    </source>
</evidence>
<dbReference type="EMBL" id="JARPZN010000009">
    <property type="protein sequence ID" value="MDT2691021.1"/>
    <property type="molecule type" value="Genomic_DNA"/>
</dbReference>
<name>A0AAE4HRZ0_ENTGA</name>
<keyword evidence="1" id="KW-0472">Membrane</keyword>
<evidence type="ECO:0000256" key="1">
    <source>
        <dbReference type="SAM" id="Phobius"/>
    </source>
</evidence>
<reference evidence="2" key="1">
    <citation type="submission" date="2023-03" db="EMBL/GenBank/DDBJ databases">
        <authorList>
            <person name="Shen W."/>
            <person name="Cai J."/>
        </authorList>
    </citation>
    <scope>NUCLEOTIDE SEQUENCE</scope>
    <source>
        <strain evidence="2">K69-2</strain>
    </source>
</reference>
<protein>
    <submittedName>
        <fullName evidence="2">Uncharacterized protein</fullName>
    </submittedName>
</protein>
<dbReference type="AlphaFoldDB" id="A0AAE4HRZ0"/>
<proteinExistence type="predicted"/>
<dbReference type="Proteomes" id="UP001183682">
    <property type="component" value="Unassembled WGS sequence"/>
</dbReference>
<comment type="caution">
    <text evidence="2">The sequence shown here is derived from an EMBL/GenBank/DDBJ whole genome shotgun (WGS) entry which is preliminary data.</text>
</comment>
<sequence>MIRSSNKGYIMLESIIGFGLLTTSVFLFLTVQTHILQQSAQLQAQVAAIRVLYEEVQCQAFEQEVVYSTQRTESYQLSFGFKRDRSYGRIVRGPLIMEINYEE</sequence>
<gene>
    <name evidence="2" type="ORF">P7E30_12520</name>
</gene>
<feature type="transmembrane region" description="Helical" evidence="1">
    <location>
        <begin position="12"/>
        <end position="31"/>
    </location>
</feature>
<organism evidence="2 3">
    <name type="scientific">Enterococcus gallinarum</name>
    <dbReference type="NCBI Taxonomy" id="1353"/>
    <lineage>
        <taxon>Bacteria</taxon>
        <taxon>Bacillati</taxon>
        <taxon>Bacillota</taxon>
        <taxon>Bacilli</taxon>
        <taxon>Lactobacillales</taxon>
        <taxon>Enterococcaceae</taxon>
        <taxon>Enterococcus</taxon>
    </lineage>
</organism>